<accession>A0ABS9GZU6</accession>
<dbReference type="InterPro" id="IPR044068">
    <property type="entry name" value="CB"/>
</dbReference>
<dbReference type="EMBL" id="JAKIJS010000001">
    <property type="protein sequence ID" value="MCF6137196.1"/>
    <property type="molecule type" value="Genomic_DNA"/>
</dbReference>
<proteinExistence type="predicted"/>
<dbReference type="PROSITE" id="PS51898">
    <property type="entry name" value="TYR_RECOMBINASE"/>
    <property type="match status" value="1"/>
</dbReference>
<evidence type="ECO:0000256" key="1">
    <source>
        <dbReference type="ARBA" id="ARBA00023125"/>
    </source>
</evidence>
<feature type="domain" description="Core-binding (CB)" evidence="5">
    <location>
        <begin position="4"/>
        <end position="92"/>
    </location>
</feature>
<dbReference type="Proteomes" id="UP001649381">
    <property type="component" value="Unassembled WGS sequence"/>
</dbReference>
<dbReference type="InterPro" id="IPR050090">
    <property type="entry name" value="Tyrosine_recombinase_XerCD"/>
</dbReference>
<dbReference type="Gene3D" id="1.10.150.130">
    <property type="match status" value="1"/>
</dbReference>
<dbReference type="PANTHER" id="PTHR30349">
    <property type="entry name" value="PHAGE INTEGRASE-RELATED"/>
    <property type="match status" value="1"/>
</dbReference>
<keyword evidence="2" id="KW-0233">DNA recombination</keyword>
<name>A0ABS9GZU6_9BACL</name>
<gene>
    <name evidence="6" type="ORF">L2716_05580</name>
</gene>
<evidence type="ECO:0000313" key="6">
    <source>
        <dbReference type="EMBL" id="MCF6137196.1"/>
    </source>
</evidence>
<dbReference type="InterPro" id="IPR013762">
    <property type="entry name" value="Integrase-like_cat_sf"/>
</dbReference>
<evidence type="ECO:0000256" key="3">
    <source>
        <dbReference type="PROSITE-ProRule" id="PRU01248"/>
    </source>
</evidence>
<keyword evidence="7" id="KW-1185">Reference proteome</keyword>
<dbReference type="InterPro" id="IPR011010">
    <property type="entry name" value="DNA_brk_join_enz"/>
</dbReference>
<keyword evidence="1 3" id="KW-0238">DNA-binding</keyword>
<dbReference type="InterPro" id="IPR002104">
    <property type="entry name" value="Integrase_catalytic"/>
</dbReference>
<evidence type="ECO:0000256" key="2">
    <source>
        <dbReference type="ARBA" id="ARBA00023172"/>
    </source>
</evidence>
<dbReference type="RefSeq" id="WP_236332580.1">
    <property type="nucleotide sequence ID" value="NZ_JAKIJS010000001.1"/>
</dbReference>
<organism evidence="6 7">
    <name type="scientific">Pseudalkalibacillus berkeleyi</name>
    <dbReference type="NCBI Taxonomy" id="1069813"/>
    <lineage>
        <taxon>Bacteria</taxon>
        <taxon>Bacillati</taxon>
        <taxon>Bacillota</taxon>
        <taxon>Bacilli</taxon>
        <taxon>Bacillales</taxon>
        <taxon>Fictibacillaceae</taxon>
        <taxon>Pseudalkalibacillus</taxon>
    </lineage>
</organism>
<dbReference type="Pfam" id="PF00589">
    <property type="entry name" value="Phage_integrase"/>
    <property type="match status" value="1"/>
</dbReference>
<dbReference type="PANTHER" id="PTHR30349:SF86">
    <property type="entry name" value="INTEGRASE_RECOMBINASE AQ_AA09-RELATED"/>
    <property type="match status" value="1"/>
</dbReference>
<evidence type="ECO:0000313" key="7">
    <source>
        <dbReference type="Proteomes" id="UP001649381"/>
    </source>
</evidence>
<dbReference type="PROSITE" id="PS51900">
    <property type="entry name" value="CB"/>
    <property type="match status" value="1"/>
</dbReference>
<dbReference type="SUPFAM" id="SSF56349">
    <property type="entry name" value="DNA breaking-rejoining enzymes"/>
    <property type="match status" value="1"/>
</dbReference>
<dbReference type="CDD" id="cd00397">
    <property type="entry name" value="DNA_BRE_C"/>
    <property type="match status" value="1"/>
</dbReference>
<dbReference type="InterPro" id="IPR010998">
    <property type="entry name" value="Integrase_recombinase_N"/>
</dbReference>
<comment type="caution">
    <text evidence="6">The sequence shown here is derived from an EMBL/GenBank/DDBJ whole genome shotgun (WGS) entry which is preliminary data.</text>
</comment>
<protein>
    <submittedName>
        <fullName evidence="6">Site-specific integrase</fullName>
    </submittedName>
</protein>
<feature type="domain" description="Tyr recombinase" evidence="4">
    <location>
        <begin position="134"/>
        <end position="323"/>
    </location>
</feature>
<sequence length="323" mass="37948">MGNHETPKDAIAFLTDLEFRGKQPSTVKRYKYDLEDYLAWIRVNELGYDDQQVYTTDFIQTYFDFLITERSYSYRTLKRVYSVLKQYHLFLYSQRKCLTNPMNGIEIDNILDDSFTEEMFLSKQERETLLNILSSPEGLTENQLKAFPYLSKRNLGIITLMINYGLSLHEVSALSMSHLSFINRELKVITNNDLTKRTISLSNEDSELLYDYYTSIPSAVRPVQHTGDPFFVAFDFKRLTYRWSYETNKPKRLTEIAIQKMIRQEIARAGLRKGISAQHFRRTAILNQLKTNQNAEDIQHHFGMKTSLTLNRYLDYLQTTASH</sequence>
<reference evidence="6 7" key="1">
    <citation type="submission" date="2022-01" db="EMBL/GenBank/DDBJ databases">
        <title>Alkalihalobacillus sp. EGI L200015, a novel bacterium isolated from a salt lake sediment.</title>
        <authorList>
            <person name="Gao L."/>
            <person name="Fang B.-Z."/>
            <person name="Li W.-J."/>
        </authorList>
    </citation>
    <scope>NUCLEOTIDE SEQUENCE [LARGE SCALE GENOMIC DNA]</scope>
    <source>
        <strain evidence="6 7">KCTC 12718</strain>
    </source>
</reference>
<evidence type="ECO:0000259" key="4">
    <source>
        <dbReference type="PROSITE" id="PS51898"/>
    </source>
</evidence>
<evidence type="ECO:0000259" key="5">
    <source>
        <dbReference type="PROSITE" id="PS51900"/>
    </source>
</evidence>
<dbReference type="Gene3D" id="1.10.443.10">
    <property type="entry name" value="Intergrase catalytic core"/>
    <property type="match status" value="1"/>
</dbReference>